<evidence type="ECO:0000259" key="2">
    <source>
        <dbReference type="Pfam" id="PF14303"/>
    </source>
</evidence>
<reference evidence="3" key="1">
    <citation type="submission" date="2009-11" db="EMBL/GenBank/DDBJ databases">
        <authorList>
            <consortium name="The Broad Institute Genome Sequencing Platform"/>
            <person name="Ward D."/>
            <person name="Feldgarden M."/>
            <person name="Earl A."/>
            <person name="Young S.K."/>
            <person name="Zeng Q."/>
            <person name="Koehrsen M."/>
            <person name="Alvarado L."/>
            <person name="Berlin A."/>
            <person name="Bochicchio J."/>
            <person name="Borenstein D."/>
            <person name="Chapman S.B."/>
            <person name="Chen Z."/>
            <person name="Engels R."/>
            <person name="Freedman E."/>
            <person name="Gellesch M."/>
            <person name="Goldberg J."/>
            <person name="Griggs A."/>
            <person name="Gujja S."/>
            <person name="Heilman E."/>
            <person name="Heiman D."/>
            <person name="Hepburn T."/>
            <person name="Howarth C."/>
            <person name="Jen D."/>
            <person name="Larson L."/>
            <person name="Lewis B."/>
            <person name="Mehta T."/>
            <person name="Park D."/>
            <person name="Pearson M."/>
            <person name="Roberts A."/>
            <person name="Saif S."/>
            <person name="Shea T."/>
            <person name="Shenoy N."/>
            <person name="Sisk P."/>
            <person name="Stolte C."/>
            <person name="Sykes S."/>
            <person name="Thomson T."/>
            <person name="Walk T."/>
            <person name="White J."/>
            <person name="Yandava C."/>
            <person name="Izard J."/>
            <person name="Baranova O.V."/>
            <person name="Blanton J.M."/>
            <person name="Tanner A.C."/>
            <person name="Dewhirst F.E."/>
            <person name="Haas B."/>
            <person name="Nusbaum C."/>
            <person name="Birren B."/>
        </authorList>
    </citation>
    <scope>NUCLEOTIDE SEQUENCE [LARGE SCALE GENOMIC DNA]</scope>
    <source>
        <strain evidence="3">1-1 BBBD Race 1</strain>
    </source>
</reference>
<keyword evidence="5" id="KW-1185">Reference proteome</keyword>
<dbReference type="InterPro" id="IPR029466">
    <property type="entry name" value="NAM-associated_C"/>
</dbReference>
<dbReference type="STRING" id="630390.A0A180GHA7"/>
<feature type="domain" description="No apical meristem-associated C-terminal" evidence="2">
    <location>
        <begin position="8"/>
        <end position="165"/>
    </location>
</feature>
<evidence type="ECO:0000313" key="4">
    <source>
        <dbReference type="EnsemblFungi" id="PTTG_27855-t43_1-p1"/>
    </source>
</evidence>
<proteinExistence type="predicted"/>
<dbReference type="VEuPathDB" id="FungiDB:PTTG_27855"/>
<evidence type="ECO:0000313" key="3">
    <source>
        <dbReference type="EMBL" id="OAV91808.1"/>
    </source>
</evidence>
<reference evidence="3" key="2">
    <citation type="submission" date="2016-05" db="EMBL/GenBank/DDBJ databases">
        <title>Comparative analysis highlights variable genome content of wheat rusts and divergence of the mating loci.</title>
        <authorList>
            <person name="Cuomo C.A."/>
            <person name="Bakkeren G."/>
            <person name="Szabo L."/>
            <person name="Khalil H."/>
            <person name="Joly D."/>
            <person name="Goldberg J."/>
            <person name="Young S."/>
            <person name="Zeng Q."/>
            <person name="Fellers J."/>
        </authorList>
    </citation>
    <scope>NUCLEOTIDE SEQUENCE [LARGE SCALE GENOMIC DNA]</scope>
    <source>
        <strain evidence="3">1-1 BBBD Race 1</strain>
    </source>
</reference>
<organism evidence="3">
    <name type="scientific">Puccinia triticina (isolate 1-1 / race 1 (BBBD))</name>
    <name type="common">Brown leaf rust fungus</name>
    <dbReference type="NCBI Taxonomy" id="630390"/>
    <lineage>
        <taxon>Eukaryota</taxon>
        <taxon>Fungi</taxon>
        <taxon>Dikarya</taxon>
        <taxon>Basidiomycota</taxon>
        <taxon>Pucciniomycotina</taxon>
        <taxon>Pucciniomycetes</taxon>
        <taxon>Pucciniales</taxon>
        <taxon>Pucciniaceae</taxon>
        <taxon>Puccinia</taxon>
    </lineage>
</organism>
<reference evidence="4 5" key="3">
    <citation type="journal article" date="2017" name="G3 (Bethesda)">
        <title>Comparative analysis highlights variable genome content of wheat rusts and divergence of the mating loci.</title>
        <authorList>
            <person name="Cuomo C.A."/>
            <person name="Bakkeren G."/>
            <person name="Khalil H.B."/>
            <person name="Panwar V."/>
            <person name="Joly D."/>
            <person name="Linning R."/>
            <person name="Sakthikumar S."/>
            <person name="Song X."/>
            <person name="Adiconis X."/>
            <person name="Fan L."/>
            <person name="Goldberg J.M."/>
            <person name="Levin J.Z."/>
            <person name="Young S."/>
            <person name="Zeng Q."/>
            <person name="Anikster Y."/>
            <person name="Bruce M."/>
            <person name="Wang M."/>
            <person name="Yin C."/>
            <person name="McCallum B."/>
            <person name="Szabo L.J."/>
            <person name="Hulbert S."/>
            <person name="Chen X."/>
            <person name="Fellers J.P."/>
        </authorList>
    </citation>
    <scope>NUCLEOTIDE SEQUENCE</scope>
    <source>
        <strain evidence="5">Isolate 1-1 / race 1 (BBBD)</strain>
        <strain evidence="4">isolate 1-1 / race 1 (BBBD)</strain>
    </source>
</reference>
<dbReference type="EnsemblFungi" id="PTTG_27855-t43_1">
    <property type="protein sequence ID" value="PTTG_27855-t43_1-p1"/>
    <property type="gene ID" value="PTTG_27855"/>
</dbReference>
<dbReference type="AlphaFoldDB" id="A0A180GHA7"/>
<name>A0A180GHA7_PUCT1</name>
<dbReference type="Pfam" id="PF14303">
    <property type="entry name" value="NAM-associated"/>
    <property type="match status" value="1"/>
</dbReference>
<feature type="compositionally biased region" description="Low complexity" evidence="1">
    <location>
        <begin position="36"/>
        <end position="55"/>
    </location>
</feature>
<sequence length="253" mass="28759">MYYEQVNKHFTADRAWNLLKNIPKFKSLSGKAKNGQPSSASQSQPTQPAQDPASQNQDNESSKSKDAKLKDWERPPGIHRAKRKISDDEYKQKKMKLLEASEKHSSKRTAEAKRANQEAKRANDIQAEWVAVNREKNEMNLMFQNVDNCPDDYSRTYLMAKKKVILDRLINAENTSNNPSLAPPTSEKDQSSRPPTSENYIEYSDEDESKQDDSDKSDGHNSDDGDSNFDPTQTQTGAHEEPEFPLHPDLAFL</sequence>
<feature type="compositionally biased region" description="Basic and acidic residues" evidence="1">
    <location>
        <begin position="211"/>
        <end position="223"/>
    </location>
</feature>
<reference evidence="4" key="4">
    <citation type="submission" date="2025-05" db="UniProtKB">
        <authorList>
            <consortium name="EnsemblFungi"/>
        </authorList>
    </citation>
    <scope>IDENTIFICATION</scope>
    <source>
        <strain evidence="4">isolate 1-1 / race 1 (BBBD)</strain>
    </source>
</reference>
<gene>
    <name evidence="3" type="ORF">PTTG_27855</name>
</gene>
<feature type="compositionally biased region" description="Basic and acidic residues" evidence="1">
    <location>
        <begin position="60"/>
        <end position="76"/>
    </location>
</feature>
<feature type="region of interest" description="Disordered" evidence="1">
    <location>
        <begin position="174"/>
        <end position="253"/>
    </location>
</feature>
<feature type="compositionally biased region" description="Basic and acidic residues" evidence="1">
    <location>
        <begin position="84"/>
        <end position="122"/>
    </location>
</feature>
<evidence type="ECO:0000256" key="1">
    <source>
        <dbReference type="SAM" id="MobiDB-lite"/>
    </source>
</evidence>
<evidence type="ECO:0000313" key="5">
    <source>
        <dbReference type="Proteomes" id="UP000005240"/>
    </source>
</evidence>
<dbReference type="Proteomes" id="UP000005240">
    <property type="component" value="Unassembled WGS sequence"/>
</dbReference>
<dbReference type="EMBL" id="ADAS02000074">
    <property type="protein sequence ID" value="OAV91808.1"/>
    <property type="molecule type" value="Genomic_DNA"/>
</dbReference>
<accession>A0A180GHA7</accession>
<feature type="region of interest" description="Disordered" evidence="1">
    <location>
        <begin position="27"/>
        <end position="122"/>
    </location>
</feature>
<protein>
    <submittedName>
        <fullName evidence="4">NAM-associated domain-containing protein</fullName>
    </submittedName>
</protein>